<reference evidence="2 3" key="1">
    <citation type="submission" date="2018-04" db="EMBL/GenBank/DDBJ databases">
        <title>Genomic Encyclopedia of Archaeal and Bacterial Type Strains, Phase II (KMG-II): from individual species to whole genera.</title>
        <authorList>
            <person name="Goeker M."/>
        </authorList>
    </citation>
    <scope>NUCLEOTIDE SEQUENCE [LARGE SCALE GENOMIC DNA]</scope>
    <source>
        <strain evidence="2 3">DSM 21823</strain>
    </source>
</reference>
<name>A0A2T6AZ59_9RHOB</name>
<dbReference type="InterPro" id="IPR033186">
    <property type="entry name" value="HerA_C"/>
</dbReference>
<dbReference type="Proteomes" id="UP000244224">
    <property type="component" value="Unassembled WGS sequence"/>
</dbReference>
<dbReference type="AlphaFoldDB" id="A0A2T6AZ59"/>
<organism evidence="2 3">
    <name type="scientific">Gemmobacter caeni</name>
    <dbReference type="NCBI Taxonomy" id="589035"/>
    <lineage>
        <taxon>Bacteria</taxon>
        <taxon>Pseudomonadati</taxon>
        <taxon>Pseudomonadota</taxon>
        <taxon>Alphaproteobacteria</taxon>
        <taxon>Rhodobacterales</taxon>
        <taxon>Paracoccaceae</taxon>
        <taxon>Gemmobacter</taxon>
    </lineage>
</organism>
<feature type="domain" description="Helicase HerA-like C-terminal" evidence="1">
    <location>
        <begin position="65"/>
        <end position="353"/>
    </location>
</feature>
<dbReference type="PANTHER" id="PTHR30121">
    <property type="entry name" value="UNCHARACTERIZED PROTEIN YJGR-RELATED"/>
    <property type="match status" value="1"/>
</dbReference>
<dbReference type="InterPro" id="IPR051162">
    <property type="entry name" value="T4SS_component"/>
</dbReference>
<dbReference type="EMBL" id="QBKP01000008">
    <property type="protein sequence ID" value="PTX49102.1"/>
    <property type="molecule type" value="Genomic_DNA"/>
</dbReference>
<proteinExistence type="predicted"/>
<comment type="caution">
    <text evidence="2">The sequence shown here is derived from an EMBL/GenBank/DDBJ whole genome shotgun (WGS) entry which is preliminary data.</text>
</comment>
<keyword evidence="3" id="KW-1185">Reference proteome</keyword>
<dbReference type="OrthoDB" id="9758751at2"/>
<dbReference type="PANTHER" id="PTHR30121:SF6">
    <property type="entry name" value="SLR6007 PROTEIN"/>
    <property type="match status" value="1"/>
</dbReference>
<evidence type="ECO:0000313" key="3">
    <source>
        <dbReference type="Proteomes" id="UP000244224"/>
    </source>
</evidence>
<dbReference type="Gene3D" id="3.40.50.300">
    <property type="entry name" value="P-loop containing nucleotide triphosphate hydrolases"/>
    <property type="match status" value="2"/>
</dbReference>
<evidence type="ECO:0000259" key="1">
    <source>
        <dbReference type="Pfam" id="PF05872"/>
    </source>
</evidence>
<feature type="domain" description="Helicase HerA-like C-terminal" evidence="1">
    <location>
        <begin position="8"/>
        <end position="62"/>
    </location>
</feature>
<gene>
    <name evidence="2" type="ORF">C8N34_108212</name>
</gene>
<dbReference type="SUPFAM" id="SSF52540">
    <property type="entry name" value="P-loop containing nucleoside triphosphate hydrolases"/>
    <property type="match status" value="1"/>
</dbReference>
<sequence length="396" mass="40954">MNGIQLAQGVTLPLSHACKHALITGATGTGKSTTAGAMVEGLSAAGVPVLVFDAKGDLESLGARVWCPFGQRGAHRAINLGAAGADLVARALDLSPAQSGAVEIVAAYAEDKGYALACLDDLQAGLRICTEQRAAVSAQYGLFSPASAAAVSRAILPLRRAIGDAFGLPGLDPFEAASAGGVTVYSCGRLAQYPGAYAAAVTACLLTLYRDAAELGQVDRPALAVLVDEAHLIFDGATPALVRKLEQVARLVRSRGVMLIFATQSPADLPPVISAQLITRIQHGLRATTPGQVAAVRAAAMGLPSAGGRDLSGEILALGVGEALCSVPDMRGRPGAAVRAKMRRGRIELRPIEVARPATVPVVKAFRPDPPGPLPVKEDRGLWRLLNPIARLFVRI</sequence>
<evidence type="ECO:0000313" key="2">
    <source>
        <dbReference type="EMBL" id="PTX49102.1"/>
    </source>
</evidence>
<dbReference type="RefSeq" id="WP_108129364.1">
    <property type="nucleotide sequence ID" value="NZ_QBKP01000008.1"/>
</dbReference>
<protein>
    <recommendedName>
        <fullName evidence="1">Helicase HerA-like C-terminal domain-containing protein</fullName>
    </recommendedName>
</protein>
<dbReference type="Pfam" id="PF05872">
    <property type="entry name" value="HerA_C"/>
    <property type="match status" value="2"/>
</dbReference>
<accession>A0A2T6AZ59</accession>
<dbReference type="InterPro" id="IPR027417">
    <property type="entry name" value="P-loop_NTPase"/>
</dbReference>